<reference evidence="1" key="1">
    <citation type="submission" date="2021-01" db="EMBL/GenBank/DDBJ databases">
        <authorList>
            <consortium name="Genoscope - CEA"/>
            <person name="William W."/>
        </authorList>
    </citation>
    <scope>NUCLEOTIDE SEQUENCE</scope>
</reference>
<dbReference type="Proteomes" id="UP000689195">
    <property type="component" value="Unassembled WGS sequence"/>
</dbReference>
<proteinExistence type="predicted"/>
<gene>
    <name evidence="1" type="ORF">PPENT_87.1.T0090463</name>
</gene>
<keyword evidence="2" id="KW-1185">Reference proteome</keyword>
<evidence type="ECO:0000313" key="2">
    <source>
        <dbReference type="Proteomes" id="UP000689195"/>
    </source>
</evidence>
<accession>A0A8S1SP05</accession>
<dbReference type="EMBL" id="CAJJDO010000009">
    <property type="protein sequence ID" value="CAD8141146.1"/>
    <property type="molecule type" value="Genomic_DNA"/>
</dbReference>
<sequence>MIDQVCPEQYLQNNGKIKIKIKLKNYECCYWDSFKKRQKLKDFKYYCLKKIQENPVLRLNSYHYLIKIREQEKIISFSREMDSFMLGEEYKDVRRISLIINIVKLIYTLMIEEDKVCGENQYRIFELKDMKKENISMIRDNGIGSIYIRKKIIENGQKQGMGFGIIHKSLMLATIVMVKNWFMGYFILKGKQQYKDENNIIFRILNLKVVLDHTKTTLRLECSLI</sequence>
<comment type="caution">
    <text evidence="1">The sequence shown here is derived from an EMBL/GenBank/DDBJ whole genome shotgun (WGS) entry which is preliminary data.</text>
</comment>
<organism evidence="1 2">
    <name type="scientific">Paramecium pentaurelia</name>
    <dbReference type="NCBI Taxonomy" id="43138"/>
    <lineage>
        <taxon>Eukaryota</taxon>
        <taxon>Sar</taxon>
        <taxon>Alveolata</taxon>
        <taxon>Ciliophora</taxon>
        <taxon>Intramacronucleata</taxon>
        <taxon>Oligohymenophorea</taxon>
        <taxon>Peniculida</taxon>
        <taxon>Parameciidae</taxon>
        <taxon>Paramecium</taxon>
    </lineage>
</organism>
<name>A0A8S1SP05_9CILI</name>
<evidence type="ECO:0000313" key="1">
    <source>
        <dbReference type="EMBL" id="CAD8141146.1"/>
    </source>
</evidence>
<protein>
    <submittedName>
        <fullName evidence="1">Uncharacterized protein</fullName>
    </submittedName>
</protein>
<dbReference type="AlphaFoldDB" id="A0A8S1SP05"/>